<dbReference type="InterPro" id="IPR047964">
    <property type="entry name" value="EFR1-like"/>
</dbReference>
<evidence type="ECO:0000259" key="4">
    <source>
        <dbReference type="PROSITE" id="PS51379"/>
    </source>
</evidence>
<dbReference type="NCBIfam" id="NF038196">
    <property type="entry name" value="ferrodoxin_EFR1"/>
    <property type="match status" value="1"/>
</dbReference>
<gene>
    <name evidence="5" type="ORF">ISU02_08705</name>
</gene>
<feature type="domain" description="4Fe-4S ferredoxin-type" evidence="4">
    <location>
        <begin position="185"/>
        <end position="215"/>
    </location>
</feature>
<evidence type="ECO:0000256" key="2">
    <source>
        <dbReference type="ARBA" id="ARBA00023004"/>
    </source>
</evidence>
<keyword evidence="1" id="KW-0479">Metal-binding</keyword>
<dbReference type="Gene3D" id="3.30.70.20">
    <property type="match status" value="1"/>
</dbReference>
<organism evidence="5 6">
    <name type="scientific">Fusibacter ferrireducens</name>
    <dbReference type="NCBI Taxonomy" id="2785058"/>
    <lineage>
        <taxon>Bacteria</taxon>
        <taxon>Bacillati</taxon>
        <taxon>Bacillota</taxon>
        <taxon>Clostridia</taxon>
        <taxon>Eubacteriales</taxon>
        <taxon>Eubacteriales Family XII. Incertae Sedis</taxon>
        <taxon>Fusibacter</taxon>
    </lineage>
</organism>
<dbReference type="EMBL" id="JADKNH010000004">
    <property type="protein sequence ID" value="MBF4693199.1"/>
    <property type="molecule type" value="Genomic_DNA"/>
</dbReference>
<keyword evidence="6" id="KW-1185">Reference proteome</keyword>
<dbReference type="Gene3D" id="3.40.50.360">
    <property type="match status" value="1"/>
</dbReference>
<evidence type="ECO:0000256" key="3">
    <source>
        <dbReference type="ARBA" id="ARBA00023014"/>
    </source>
</evidence>
<dbReference type="SUPFAM" id="SSF54862">
    <property type="entry name" value="4Fe-4S ferredoxins"/>
    <property type="match status" value="1"/>
</dbReference>
<dbReference type="InterPro" id="IPR029039">
    <property type="entry name" value="Flavoprotein-like_sf"/>
</dbReference>
<dbReference type="InterPro" id="IPR017900">
    <property type="entry name" value="4Fe4S_Fe_S_CS"/>
</dbReference>
<evidence type="ECO:0000256" key="1">
    <source>
        <dbReference type="ARBA" id="ARBA00022723"/>
    </source>
</evidence>
<comment type="caution">
    <text evidence="5">The sequence shown here is derived from an EMBL/GenBank/DDBJ whole genome shotgun (WGS) entry which is preliminary data.</text>
</comment>
<dbReference type="InterPro" id="IPR017896">
    <property type="entry name" value="4Fe4S_Fe-S-bd"/>
</dbReference>
<name>A0ABR9ZUE6_9FIRM</name>
<keyword evidence="3" id="KW-0411">Iron-sulfur</keyword>
<proteinExistence type="predicted"/>
<evidence type="ECO:0000313" key="5">
    <source>
        <dbReference type="EMBL" id="MBF4693199.1"/>
    </source>
</evidence>
<reference evidence="5 6" key="1">
    <citation type="submission" date="2020-11" db="EMBL/GenBank/DDBJ databases">
        <title>Fusibacter basophilias sp. nov.</title>
        <authorList>
            <person name="Qiu D."/>
        </authorList>
    </citation>
    <scope>NUCLEOTIDE SEQUENCE [LARGE SCALE GENOMIC DNA]</scope>
    <source>
        <strain evidence="5 6">Q10-2</strain>
    </source>
</reference>
<evidence type="ECO:0000313" key="6">
    <source>
        <dbReference type="Proteomes" id="UP000614200"/>
    </source>
</evidence>
<accession>A0ABR9ZUE6</accession>
<dbReference type="PROSITE" id="PS00198">
    <property type="entry name" value="4FE4S_FER_1"/>
    <property type="match status" value="2"/>
</dbReference>
<sequence length="271" mass="31161">MGKTLIYYFTGTGNSLHIADRLKVLIGDCELIPILSYDDTTIIHNDGATQIGFVFPIYMTTLPVPMRRFIKRLAISEQVYLFALATRIGTTHSAFNEINSILKRQNKKLDLQWSFNMPSNDPKFDFKSLTEDQMKALENKWELELESICLKILEQKPFLVKDSTANRKVPFVNVLRFMLSTMGSKPQKMYSDLNCIGCGKCERVCPSRRIEMIQGRPVWPEDKECYRCSACLNFCEMQASQISGMTENNGRYAHPFATIEQIISQRDPRNE</sequence>
<dbReference type="PROSITE" id="PS51379">
    <property type="entry name" value="4FE4S_FER_2"/>
    <property type="match status" value="1"/>
</dbReference>
<dbReference type="RefSeq" id="WP_194701423.1">
    <property type="nucleotide sequence ID" value="NZ_JADKNH010000004.1"/>
</dbReference>
<keyword evidence="2" id="KW-0408">Iron</keyword>
<dbReference type="Proteomes" id="UP000614200">
    <property type="component" value="Unassembled WGS sequence"/>
</dbReference>
<protein>
    <submittedName>
        <fullName evidence="5">EFR1 family ferrodoxin</fullName>
    </submittedName>
</protein>
<dbReference type="Pfam" id="PF13187">
    <property type="entry name" value="Fer4_9"/>
    <property type="match status" value="1"/>
</dbReference>
<dbReference type="SUPFAM" id="SSF52218">
    <property type="entry name" value="Flavoproteins"/>
    <property type="match status" value="1"/>
</dbReference>